<sequence>MKQFIFKDIRLKLLYILLLSITFISMTVIKDRFTNQTEIKRGVTYSDRYLTTNGEPLDLKKFDPNKFDRASILTFYKGESYASIYDRATTLTHRLISFEVEQKELFSDKSIMEKEPLAIQLKADPKYRDKFEVISKVKDSKEEDISYYVNLTSQDSFGDEVYLSSYSFGEGQVEELIKLLVDNGYKLENLEPAFFEYLKMIKTDSQSRIYILITISVFFVYLSALREYVKLNRKKYYIYKLNLAQESVFLRNERDKLVFFAIISVLFFTFLKLTASTSLSSLEAATILFIIYIATISFLYINFVLEGKKNE</sequence>
<name>A0AAW9MWI8_9FIRM</name>
<evidence type="ECO:0000256" key="1">
    <source>
        <dbReference type="SAM" id="Phobius"/>
    </source>
</evidence>
<reference evidence="2 3" key="1">
    <citation type="submission" date="2024-01" db="EMBL/GenBank/DDBJ databases">
        <title>Complete genome sequence of Citroniella saccharovorans strain M6.X9, isolated from human fecal sample.</title>
        <authorList>
            <person name="Cheng G."/>
            <person name="Westerholm M."/>
            <person name="Schnurer A."/>
        </authorList>
    </citation>
    <scope>NUCLEOTIDE SEQUENCE [LARGE SCALE GENOMIC DNA]</scope>
    <source>
        <strain evidence="2 3">DSM 29873</strain>
    </source>
</reference>
<protein>
    <submittedName>
        <fullName evidence="2">Uncharacterized protein</fullName>
    </submittedName>
</protein>
<keyword evidence="1" id="KW-1133">Transmembrane helix</keyword>
<dbReference type="Proteomes" id="UP001357733">
    <property type="component" value="Unassembled WGS sequence"/>
</dbReference>
<feature type="transmembrane region" description="Helical" evidence="1">
    <location>
        <begin position="287"/>
        <end position="305"/>
    </location>
</feature>
<feature type="transmembrane region" description="Helical" evidence="1">
    <location>
        <begin position="209"/>
        <end position="229"/>
    </location>
</feature>
<evidence type="ECO:0000313" key="3">
    <source>
        <dbReference type="Proteomes" id="UP001357733"/>
    </source>
</evidence>
<keyword evidence="1" id="KW-0472">Membrane</keyword>
<dbReference type="AlphaFoldDB" id="A0AAW9MWI8"/>
<gene>
    <name evidence="2" type="ORF">VLK81_02685</name>
</gene>
<accession>A0AAW9MWI8</accession>
<feature type="transmembrane region" description="Helical" evidence="1">
    <location>
        <begin position="257"/>
        <end position="275"/>
    </location>
</feature>
<feature type="transmembrane region" description="Helical" evidence="1">
    <location>
        <begin position="12"/>
        <end position="29"/>
    </location>
</feature>
<dbReference type="EMBL" id="JAYKOT010000003">
    <property type="protein sequence ID" value="MEB3428940.1"/>
    <property type="molecule type" value="Genomic_DNA"/>
</dbReference>
<proteinExistence type="predicted"/>
<organism evidence="2 3">
    <name type="scientific">Citroniella saccharovorans</name>
    <dbReference type="NCBI Taxonomy" id="2053367"/>
    <lineage>
        <taxon>Bacteria</taxon>
        <taxon>Bacillati</taxon>
        <taxon>Bacillota</taxon>
        <taxon>Tissierellia</taxon>
        <taxon>Tissierellales</taxon>
        <taxon>Peptoniphilaceae</taxon>
        <taxon>Citroniella</taxon>
    </lineage>
</organism>
<comment type="caution">
    <text evidence="2">The sequence shown here is derived from an EMBL/GenBank/DDBJ whole genome shotgun (WGS) entry which is preliminary data.</text>
</comment>
<keyword evidence="3" id="KW-1185">Reference proteome</keyword>
<dbReference type="RefSeq" id="WP_324619003.1">
    <property type="nucleotide sequence ID" value="NZ_JAYKOT010000003.1"/>
</dbReference>
<keyword evidence="1" id="KW-0812">Transmembrane</keyword>
<evidence type="ECO:0000313" key="2">
    <source>
        <dbReference type="EMBL" id="MEB3428940.1"/>
    </source>
</evidence>